<reference evidence="9" key="3">
    <citation type="submission" date="2021-02" db="UniProtKB">
        <authorList>
            <consortium name="EnsemblMetazoa"/>
        </authorList>
    </citation>
    <scope>IDENTIFICATION</scope>
    <source>
        <strain evidence="9">USDA</strain>
    </source>
</reference>
<sequence length="99" mass="11504">MYWALLSRLISNYSLVLVFPISATVGFIGYKIEQLISDRYTPALKSVKDEREERLLQEDKDVESLKKHAFVPKTIFEKNLSPSLKEPDPRLDKYKNGLM</sequence>
<evidence type="ECO:0000313" key="9">
    <source>
        <dbReference type="EnsemblMetazoa" id="PHUM366130-PA"/>
    </source>
</evidence>
<dbReference type="PANTHER" id="PTHR28599">
    <property type="entry name" value="SMALL INTEGRAL MEMBRANE PROTEIN 12"/>
    <property type="match status" value="1"/>
</dbReference>
<evidence type="ECO:0000256" key="5">
    <source>
        <dbReference type="ARBA" id="ARBA00023136"/>
    </source>
</evidence>
<organism>
    <name type="scientific">Pediculus humanus subsp. corporis</name>
    <name type="common">Body louse</name>
    <dbReference type="NCBI Taxonomy" id="121224"/>
    <lineage>
        <taxon>Eukaryota</taxon>
        <taxon>Metazoa</taxon>
        <taxon>Ecdysozoa</taxon>
        <taxon>Arthropoda</taxon>
        <taxon>Hexapoda</taxon>
        <taxon>Insecta</taxon>
        <taxon>Pterygota</taxon>
        <taxon>Neoptera</taxon>
        <taxon>Paraneoptera</taxon>
        <taxon>Psocodea</taxon>
        <taxon>Troctomorpha</taxon>
        <taxon>Phthiraptera</taxon>
        <taxon>Anoplura</taxon>
        <taxon>Pediculidae</taxon>
        <taxon>Pediculus</taxon>
    </lineage>
</organism>
<keyword evidence="3 7" id="KW-0812">Transmembrane</keyword>
<dbReference type="RefSeq" id="XP_002428151.1">
    <property type="nucleotide sequence ID" value="XM_002428106.1"/>
</dbReference>
<dbReference type="InterPro" id="IPR031933">
    <property type="entry name" value="UPF0767"/>
</dbReference>
<dbReference type="eggNOG" id="ENOG502S7ZP">
    <property type="taxonomic scope" value="Eukaryota"/>
</dbReference>
<evidence type="ECO:0000256" key="2">
    <source>
        <dbReference type="ARBA" id="ARBA00007304"/>
    </source>
</evidence>
<evidence type="ECO:0000313" key="8">
    <source>
        <dbReference type="EMBL" id="EEB15413.1"/>
    </source>
</evidence>
<keyword evidence="10" id="KW-1185">Reference proteome</keyword>
<dbReference type="Proteomes" id="UP000009046">
    <property type="component" value="Unassembled WGS sequence"/>
</dbReference>
<keyword evidence="4 7" id="KW-1133">Transmembrane helix</keyword>
<reference evidence="8" key="1">
    <citation type="submission" date="2007-04" db="EMBL/GenBank/DDBJ databases">
        <title>Annotation of Pediculus humanus corporis strain USDA.</title>
        <authorList>
            <person name="Kirkness E."/>
            <person name="Hannick L."/>
            <person name="Hass B."/>
            <person name="Bruggner R."/>
            <person name="Lawson D."/>
            <person name="Bidwell S."/>
            <person name="Joardar V."/>
            <person name="Caler E."/>
            <person name="Walenz B."/>
            <person name="Inman J."/>
            <person name="Schobel S."/>
            <person name="Galinsky K."/>
            <person name="Amedeo P."/>
            <person name="Strausberg R."/>
        </authorList>
    </citation>
    <scope>NUCLEOTIDE SEQUENCE</scope>
    <source>
        <strain evidence="8">USDA</strain>
    </source>
</reference>
<dbReference type="GO" id="GO:0016020">
    <property type="term" value="C:membrane"/>
    <property type="evidence" value="ECO:0007669"/>
    <property type="project" value="UniProtKB-SubCell"/>
</dbReference>
<dbReference type="OrthoDB" id="10052506at2759"/>
<feature type="region of interest" description="Disordered" evidence="6">
    <location>
        <begin position="80"/>
        <end position="99"/>
    </location>
</feature>
<dbReference type="GeneID" id="8233473"/>
<dbReference type="STRING" id="121224.E0VPV7"/>
<dbReference type="CTD" id="8233473"/>
<comment type="similarity">
    <text evidence="2">Belongs to the SMIM12 family.</text>
</comment>
<evidence type="ECO:0000256" key="3">
    <source>
        <dbReference type="ARBA" id="ARBA00022692"/>
    </source>
</evidence>
<gene>
    <name evidence="9" type="primary">8233473</name>
    <name evidence="8" type="ORF">Phum_PHUM366130</name>
</gene>
<evidence type="ECO:0000256" key="1">
    <source>
        <dbReference type="ARBA" id="ARBA00004167"/>
    </source>
</evidence>
<dbReference type="OMA" id="HNPLEVN"/>
<dbReference type="VEuPathDB" id="VectorBase:PHUM366130"/>
<evidence type="ECO:0000256" key="4">
    <source>
        <dbReference type="ARBA" id="ARBA00022989"/>
    </source>
</evidence>
<dbReference type="EMBL" id="DS235379">
    <property type="protein sequence ID" value="EEB15413.1"/>
    <property type="molecule type" value="Genomic_DNA"/>
</dbReference>
<keyword evidence="5 7" id="KW-0472">Membrane</keyword>
<name>E0VPV7_PEDHC</name>
<dbReference type="KEGG" id="phu:Phum_PHUM366130"/>
<comment type="subcellular location">
    <subcellularLocation>
        <location evidence="1">Membrane</location>
        <topology evidence="1">Single-pass membrane protein</topology>
    </subcellularLocation>
</comment>
<dbReference type="PANTHER" id="PTHR28599:SF1">
    <property type="entry name" value="SMALL INTEGRAL MEMBRANE PROTEIN 12"/>
    <property type="match status" value="1"/>
</dbReference>
<dbReference type="EnsemblMetazoa" id="PHUM366130-RA">
    <property type="protein sequence ID" value="PHUM366130-PA"/>
    <property type="gene ID" value="PHUM366130"/>
</dbReference>
<evidence type="ECO:0000256" key="6">
    <source>
        <dbReference type="SAM" id="MobiDB-lite"/>
    </source>
</evidence>
<evidence type="ECO:0000313" key="10">
    <source>
        <dbReference type="Proteomes" id="UP000009046"/>
    </source>
</evidence>
<proteinExistence type="inferred from homology"/>
<dbReference type="HOGENOM" id="CLU_160787_1_0_1"/>
<dbReference type="InParanoid" id="E0VPV7"/>
<accession>E0VPV7</accession>
<evidence type="ECO:0000256" key="7">
    <source>
        <dbReference type="SAM" id="Phobius"/>
    </source>
</evidence>
<protein>
    <recommendedName>
        <fullName evidence="11">Small integral membrane protein 12</fullName>
    </recommendedName>
</protein>
<dbReference type="Pfam" id="PF15990">
    <property type="entry name" value="UPF0767"/>
    <property type="match status" value="1"/>
</dbReference>
<dbReference type="FunCoup" id="E0VPV7">
    <property type="interactions" value="240"/>
</dbReference>
<evidence type="ECO:0008006" key="11">
    <source>
        <dbReference type="Google" id="ProtNLM"/>
    </source>
</evidence>
<feature type="compositionally biased region" description="Basic and acidic residues" evidence="6">
    <location>
        <begin position="85"/>
        <end position="99"/>
    </location>
</feature>
<dbReference type="AlphaFoldDB" id="E0VPV7"/>
<dbReference type="EMBL" id="AAZO01004262">
    <property type="status" value="NOT_ANNOTATED_CDS"/>
    <property type="molecule type" value="Genomic_DNA"/>
</dbReference>
<feature type="transmembrane region" description="Helical" evidence="7">
    <location>
        <begin position="12"/>
        <end position="30"/>
    </location>
</feature>
<reference evidence="8" key="2">
    <citation type="submission" date="2007-04" db="EMBL/GenBank/DDBJ databases">
        <title>The genome of the human body louse.</title>
        <authorList>
            <consortium name="The Human Body Louse Genome Consortium"/>
            <person name="Kirkness E."/>
            <person name="Walenz B."/>
            <person name="Hass B."/>
            <person name="Bruggner R."/>
            <person name="Strausberg R."/>
        </authorList>
    </citation>
    <scope>NUCLEOTIDE SEQUENCE</scope>
    <source>
        <strain evidence="8">USDA</strain>
    </source>
</reference>